<dbReference type="Proteomes" id="UP000548423">
    <property type="component" value="Unassembled WGS sequence"/>
</dbReference>
<accession>A0A852TDC2</accession>
<dbReference type="Pfam" id="PF00563">
    <property type="entry name" value="EAL"/>
    <property type="match status" value="1"/>
</dbReference>
<evidence type="ECO:0000313" key="4">
    <source>
        <dbReference type="Proteomes" id="UP000548423"/>
    </source>
</evidence>
<evidence type="ECO:0000313" key="3">
    <source>
        <dbReference type="EMBL" id="NYE05786.1"/>
    </source>
</evidence>
<dbReference type="PANTHER" id="PTHR33525">
    <property type="match status" value="1"/>
</dbReference>
<dbReference type="SUPFAM" id="SSF141868">
    <property type="entry name" value="EAL domain-like"/>
    <property type="match status" value="1"/>
</dbReference>
<dbReference type="Gene3D" id="3.20.20.450">
    <property type="entry name" value="EAL domain"/>
    <property type="match status" value="1"/>
</dbReference>
<organism evidence="3 4">
    <name type="scientific">Neobacillus niacini</name>
    <dbReference type="NCBI Taxonomy" id="86668"/>
    <lineage>
        <taxon>Bacteria</taxon>
        <taxon>Bacillati</taxon>
        <taxon>Bacillota</taxon>
        <taxon>Bacilli</taxon>
        <taxon>Bacillales</taxon>
        <taxon>Bacillaceae</taxon>
        <taxon>Neobacillus</taxon>
    </lineage>
</organism>
<dbReference type="PANTHER" id="PTHR33525:SF4">
    <property type="entry name" value="CYCLIC DI-GMP PHOSPHODIESTERASE CDGJ"/>
    <property type="match status" value="1"/>
</dbReference>
<evidence type="ECO:0000259" key="2">
    <source>
        <dbReference type="PROSITE" id="PS51833"/>
    </source>
</evidence>
<dbReference type="AlphaFoldDB" id="A0A852TDC2"/>
<dbReference type="InterPro" id="IPR035919">
    <property type="entry name" value="EAL_sf"/>
</dbReference>
<dbReference type="InterPro" id="IPR001633">
    <property type="entry name" value="EAL_dom"/>
</dbReference>
<name>A0A852TDC2_9BACI</name>
<dbReference type="InterPro" id="IPR014408">
    <property type="entry name" value="dGMP_Pdiesterase_EAL/HD-GYP"/>
</dbReference>
<dbReference type="Pfam" id="PF08668">
    <property type="entry name" value="HDOD"/>
    <property type="match status" value="1"/>
</dbReference>
<comment type="caution">
    <text evidence="3">The sequence shown here is derived from an EMBL/GenBank/DDBJ whole genome shotgun (WGS) entry which is preliminary data.</text>
</comment>
<dbReference type="PROSITE" id="PS51833">
    <property type="entry name" value="HDOD"/>
    <property type="match status" value="1"/>
</dbReference>
<proteinExistence type="predicted"/>
<dbReference type="Gene3D" id="1.10.3210.10">
    <property type="entry name" value="Hypothetical protein af1432"/>
    <property type="match status" value="1"/>
</dbReference>
<dbReference type="EMBL" id="JACCBX010000005">
    <property type="protein sequence ID" value="NYE05786.1"/>
    <property type="molecule type" value="Genomic_DNA"/>
</dbReference>
<dbReference type="PIRSF" id="PIRSF003180">
    <property type="entry name" value="DiGMPpdiest_YuxH"/>
    <property type="match status" value="1"/>
</dbReference>
<dbReference type="PROSITE" id="PS50883">
    <property type="entry name" value="EAL"/>
    <property type="match status" value="1"/>
</dbReference>
<feature type="domain" description="HDOD" evidence="2">
    <location>
        <begin position="201"/>
        <end position="391"/>
    </location>
</feature>
<dbReference type="SMART" id="SM00052">
    <property type="entry name" value="EAL"/>
    <property type="match status" value="1"/>
</dbReference>
<dbReference type="InterPro" id="IPR052340">
    <property type="entry name" value="RNase_Y/CdgJ"/>
</dbReference>
<sequence length="409" mass="47689">MEVFVARQPIFTREKEIIAYELLYRNSQKNSFSDINGDVATTDVIINSFLNIGMNELSDGKPCFINFTENLLQSGVPAFFKPDEIVVEILESVEIGIELVNICKELKSKKFQIALDDFIFNKNNKHFFSLINYIDIIKVDFRNTTEEMRRVIERVSLKYNIKLLAEKVETLEEFESAVDKGYVYFQGYFFSKPVIVSTQEVPEYLQNHFQINQLLSKDEPDLNEITWLIEQDLSLSYKLLKLVNSPAFRGVNKINSIKQAVVRIGLKELKKWLYLLSIRGNVNEYSEWTREILHKSLTRAKMCEALAKQRYHQNESSSYFLTGMFSLMDTLLGMDMNHILKLMPLAANICEALKGETNQLKEILNLCISIEKGDWEDFDSWCDRLKIEDHFALNQYNEAFKWTKSIMMV</sequence>
<evidence type="ECO:0000259" key="1">
    <source>
        <dbReference type="PROSITE" id="PS50883"/>
    </source>
</evidence>
<reference evidence="4" key="2">
    <citation type="submission" date="2020-08" db="EMBL/GenBank/DDBJ databases">
        <title>The Agave Microbiome: Exploring the role of microbial communities in plant adaptations to desert environments.</title>
        <authorList>
            <person name="Partida-Martinez L.P."/>
        </authorList>
    </citation>
    <scope>NUCLEOTIDE SEQUENCE [LARGE SCALE GENOMIC DNA]</scope>
    <source>
        <strain evidence="4">AT2.8</strain>
    </source>
</reference>
<gene>
    <name evidence="3" type="ORF">F4694_002561</name>
</gene>
<dbReference type="SUPFAM" id="SSF109604">
    <property type="entry name" value="HD-domain/PDEase-like"/>
    <property type="match status" value="1"/>
</dbReference>
<reference evidence="4" key="1">
    <citation type="submission" date="2020-07" db="EMBL/GenBank/DDBJ databases">
        <authorList>
            <person name="Partida-Martinez L."/>
            <person name="Huntemann M."/>
            <person name="Clum A."/>
            <person name="Wang J."/>
            <person name="Palaniappan K."/>
            <person name="Ritter S."/>
            <person name="Chen I.-M."/>
            <person name="Stamatis D."/>
            <person name="Reddy T."/>
            <person name="O'Malley R."/>
            <person name="Daum C."/>
            <person name="Shapiro N."/>
            <person name="Ivanova N."/>
            <person name="Kyrpides N."/>
            <person name="Woyke T."/>
        </authorList>
    </citation>
    <scope>NUCLEOTIDE SEQUENCE [LARGE SCALE GENOMIC DNA]</scope>
    <source>
        <strain evidence="4">AT2.8</strain>
    </source>
</reference>
<feature type="domain" description="EAL" evidence="1">
    <location>
        <begin position="1"/>
        <end position="207"/>
    </location>
</feature>
<dbReference type="InterPro" id="IPR013976">
    <property type="entry name" value="HDOD"/>
</dbReference>
<protein>
    <submittedName>
        <fullName evidence="3">EAL and modified HD-GYP domain-containing signal transduction protein</fullName>
    </submittedName>
</protein>